<name>A0A166KLV7_9AGAM</name>
<dbReference type="OrthoDB" id="538223at2759"/>
<dbReference type="STRING" id="436010.A0A166KLV7"/>
<dbReference type="Proteomes" id="UP000076532">
    <property type="component" value="Unassembled WGS sequence"/>
</dbReference>
<dbReference type="AlphaFoldDB" id="A0A166KLV7"/>
<gene>
    <name evidence="3" type="ORF">FIBSPDRAFT_490488</name>
</gene>
<feature type="compositionally biased region" description="Polar residues" evidence="1">
    <location>
        <begin position="1"/>
        <end position="20"/>
    </location>
</feature>
<feature type="region of interest" description="Disordered" evidence="1">
    <location>
        <begin position="1"/>
        <end position="24"/>
    </location>
</feature>
<evidence type="ECO:0000313" key="4">
    <source>
        <dbReference type="Proteomes" id="UP000076532"/>
    </source>
</evidence>
<proteinExistence type="predicted"/>
<dbReference type="EMBL" id="KV417542">
    <property type="protein sequence ID" value="KZP22037.1"/>
    <property type="molecule type" value="Genomic_DNA"/>
</dbReference>
<evidence type="ECO:0000256" key="1">
    <source>
        <dbReference type="SAM" id="MobiDB-lite"/>
    </source>
</evidence>
<dbReference type="InterPro" id="IPR018712">
    <property type="entry name" value="Tle1-like_cat"/>
</dbReference>
<evidence type="ECO:0000313" key="3">
    <source>
        <dbReference type="EMBL" id="KZP22037.1"/>
    </source>
</evidence>
<sequence length="462" mass="51900">MNLAFNMSDSHSTYHSCAESTTHPPHVPPLVLPEGSFTSEPTPMTEGDTRRFSEVTENGRVYRPGSVGSPRPSILRTSRANTGYFTSRDDVMQHARAPATPVSSPDIHDSITRRLATVSPTSQNPPTHPRNLVVCIDGTSNQFGMMNTNVIELYSHILKGEDNNQLTYYDSGIGTFARPSWRSLSYLKQVISNKIDLAIAWNLETIIIGAYRWLSNHYRPKDKIFLFGFSRGALQVRALAGMIELVGLILPGNESQIPFAYELYADYDSKKDKDLAAPTFKNTFSRIDVRVHFVGVWDTVSSVGFLRSKRLLPRIADCYDHIDYFRHALALDERRVKFLPEYAHEGASHTLHELKFAGQRECTANIKEVWFAGTHSDVGGGSRLNKDLQSGDMPLLWMRNEAMAAGLRLKAVDRNWTAVNLGHPLTNSLGPLWKIVEQFPLRRLSYKGHISVISRLPGSQWT</sequence>
<feature type="domain" description="T6SS Phospholipase effector Tle1-like catalytic" evidence="2">
    <location>
        <begin position="130"/>
        <end position="400"/>
    </location>
</feature>
<keyword evidence="4" id="KW-1185">Reference proteome</keyword>
<dbReference type="PANTHER" id="PTHR33840:SF2">
    <property type="entry name" value="TLE1 PHOSPHOLIPASE DOMAIN-CONTAINING PROTEIN"/>
    <property type="match status" value="1"/>
</dbReference>
<reference evidence="3 4" key="1">
    <citation type="journal article" date="2016" name="Mol. Biol. Evol.">
        <title>Comparative Genomics of Early-Diverging Mushroom-Forming Fungi Provides Insights into the Origins of Lignocellulose Decay Capabilities.</title>
        <authorList>
            <person name="Nagy L.G."/>
            <person name="Riley R."/>
            <person name="Tritt A."/>
            <person name="Adam C."/>
            <person name="Daum C."/>
            <person name="Floudas D."/>
            <person name="Sun H."/>
            <person name="Yadav J.S."/>
            <person name="Pangilinan J."/>
            <person name="Larsson K.H."/>
            <person name="Matsuura K."/>
            <person name="Barry K."/>
            <person name="Labutti K."/>
            <person name="Kuo R."/>
            <person name="Ohm R.A."/>
            <person name="Bhattacharya S.S."/>
            <person name="Shirouzu T."/>
            <person name="Yoshinaga Y."/>
            <person name="Martin F.M."/>
            <person name="Grigoriev I.V."/>
            <person name="Hibbett D.S."/>
        </authorList>
    </citation>
    <scope>NUCLEOTIDE SEQUENCE [LARGE SCALE GENOMIC DNA]</scope>
    <source>
        <strain evidence="3 4">CBS 109695</strain>
    </source>
</reference>
<dbReference type="PANTHER" id="PTHR33840">
    <property type="match status" value="1"/>
</dbReference>
<dbReference type="InterPro" id="IPR029058">
    <property type="entry name" value="AB_hydrolase_fold"/>
</dbReference>
<protein>
    <recommendedName>
        <fullName evidence="2">T6SS Phospholipase effector Tle1-like catalytic domain-containing protein</fullName>
    </recommendedName>
</protein>
<dbReference type="Pfam" id="PF09994">
    <property type="entry name" value="T6SS_Tle1-like_cat"/>
    <property type="match status" value="1"/>
</dbReference>
<evidence type="ECO:0000259" key="2">
    <source>
        <dbReference type="Pfam" id="PF09994"/>
    </source>
</evidence>
<accession>A0A166KLV7</accession>
<organism evidence="3 4">
    <name type="scientific">Athelia psychrophila</name>
    <dbReference type="NCBI Taxonomy" id="1759441"/>
    <lineage>
        <taxon>Eukaryota</taxon>
        <taxon>Fungi</taxon>
        <taxon>Dikarya</taxon>
        <taxon>Basidiomycota</taxon>
        <taxon>Agaricomycotina</taxon>
        <taxon>Agaricomycetes</taxon>
        <taxon>Agaricomycetidae</taxon>
        <taxon>Atheliales</taxon>
        <taxon>Atheliaceae</taxon>
        <taxon>Athelia</taxon>
    </lineage>
</organism>
<dbReference type="SUPFAM" id="SSF53474">
    <property type="entry name" value="alpha/beta-Hydrolases"/>
    <property type="match status" value="1"/>
</dbReference>